<dbReference type="InterPro" id="IPR013974">
    <property type="entry name" value="SAF"/>
</dbReference>
<dbReference type="FunFam" id="3.20.20.70:FF:000144">
    <property type="entry name" value="sialic acid synthase"/>
    <property type="match status" value="1"/>
</dbReference>
<comment type="catalytic activity">
    <reaction evidence="2">
        <text>aldehydo-N-acetyl-D-mannosamine 6-phosphate + phosphoenolpyruvate + H2O = N-acetylneuraminate 9-phosphate + phosphate</text>
        <dbReference type="Rhea" id="RHEA:80835"/>
        <dbReference type="ChEBI" id="CHEBI:15377"/>
        <dbReference type="ChEBI" id="CHEBI:43474"/>
        <dbReference type="ChEBI" id="CHEBI:58557"/>
        <dbReference type="ChEBI" id="CHEBI:58702"/>
        <dbReference type="ChEBI" id="CHEBI:231734"/>
        <dbReference type="EC" id="2.5.1.57"/>
    </reaction>
    <physiologicalReaction direction="left-to-right" evidence="2">
        <dbReference type="Rhea" id="RHEA:80836"/>
    </physiologicalReaction>
</comment>
<keyword evidence="8" id="KW-1185">Reference proteome</keyword>
<dbReference type="GO" id="GO:0016051">
    <property type="term" value="P:carbohydrate biosynthetic process"/>
    <property type="evidence" value="ECO:0007669"/>
    <property type="project" value="InterPro"/>
</dbReference>
<dbReference type="AlphaFoldDB" id="A0A8C5DJJ7"/>
<reference evidence="7" key="3">
    <citation type="submission" date="2025-09" db="UniProtKB">
        <authorList>
            <consortium name="Ensembl"/>
        </authorList>
    </citation>
    <scope>IDENTIFICATION</scope>
</reference>
<dbReference type="Gene3D" id="3.20.20.70">
    <property type="entry name" value="Aldolase class I"/>
    <property type="match status" value="1"/>
</dbReference>
<organism evidence="7 8">
    <name type="scientific">Gouania willdenowi</name>
    <name type="common">Blunt-snouted clingfish</name>
    <name type="synonym">Lepadogaster willdenowi</name>
    <dbReference type="NCBI Taxonomy" id="441366"/>
    <lineage>
        <taxon>Eukaryota</taxon>
        <taxon>Metazoa</taxon>
        <taxon>Chordata</taxon>
        <taxon>Craniata</taxon>
        <taxon>Vertebrata</taxon>
        <taxon>Euteleostomi</taxon>
        <taxon>Actinopterygii</taxon>
        <taxon>Neopterygii</taxon>
        <taxon>Teleostei</taxon>
        <taxon>Neoteleostei</taxon>
        <taxon>Acanthomorphata</taxon>
        <taxon>Ovalentaria</taxon>
        <taxon>Blenniimorphae</taxon>
        <taxon>Blenniiformes</taxon>
        <taxon>Gobiesocoidei</taxon>
        <taxon>Gobiesocidae</taxon>
        <taxon>Gobiesocinae</taxon>
        <taxon>Gouania</taxon>
    </lineage>
</organism>
<evidence type="ECO:0000259" key="6">
    <source>
        <dbReference type="PROSITE" id="PS50844"/>
    </source>
</evidence>
<reference evidence="7" key="1">
    <citation type="submission" date="2020-06" db="EMBL/GenBank/DDBJ databases">
        <authorList>
            <consortium name="Wellcome Sanger Institute Data Sharing"/>
        </authorList>
    </citation>
    <scope>NUCLEOTIDE SEQUENCE [LARGE SCALE GENOMIC DNA]</scope>
</reference>
<evidence type="ECO:0000313" key="8">
    <source>
        <dbReference type="Proteomes" id="UP000694680"/>
    </source>
</evidence>
<dbReference type="PANTHER" id="PTHR42966">
    <property type="entry name" value="N-ACETYLNEURAMINATE SYNTHASE"/>
    <property type="match status" value="1"/>
</dbReference>
<dbReference type="Pfam" id="PF03102">
    <property type="entry name" value="NeuB"/>
    <property type="match status" value="1"/>
</dbReference>
<evidence type="ECO:0000256" key="5">
    <source>
        <dbReference type="ARBA" id="ARBA00083845"/>
    </source>
</evidence>
<evidence type="ECO:0000256" key="1">
    <source>
        <dbReference type="ARBA" id="ARBA00022679"/>
    </source>
</evidence>
<dbReference type="InterPro" id="IPR013132">
    <property type="entry name" value="PseI/NeuA/B-like_N"/>
</dbReference>
<dbReference type="Gene3D" id="3.90.1210.10">
    <property type="entry name" value="Antifreeze-like/N-acetylneuraminic acid synthase C-terminal domain"/>
    <property type="match status" value="1"/>
</dbReference>
<proteinExistence type="predicted"/>
<evidence type="ECO:0000256" key="4">
    <source>
        <dbReference type="ARBA" id="ARBA00067780"/>
    </source>
</evidence>
<sequence>MPTEFELCPKRMIGGNHPCFFIAEIGQNHQGDVEIAKKMIKMAKDCGADCAKFQKSDLEHKFNKRALQRPYNSRHSWGKTYGEHKQHLEFSHDQYRELQKYAKEIGIFFTASAMDEASMEFLHELDVPFIKVASCDSNNFPYLTKTAKTGRPMVVSTGMQNFDVVRQIYKIIKEHNENFTILQCTSTYPLDLKDVHLNVIKTYQTEFPDIPIGYSGHERGINISLAAVAMGAKVIERHVTLDKTWKGNDHEASLEPSELVELIRSTRLIEMAMGSPEKMMLPSEKTCHDKLGKSLVAKAAIPKGTVLSLDMFNVKVSEPKGISPENMDKLVGKKINVDVAYDDAILDSMIED</sequence>
<evidence type="ECO:0000256" key="2">
    <source>
        <dbReference type="ARBA" id="ARBA00050599"/>
    </source>
</evidence>
<dbReference type="SMART" id="SM00858">
    <property type="entry name" value="SAF"/>
    <property type="match status" value="1"/>
</dbReference>
<dbReference type="SUPFAM" id="SSF51569">
    <property type="entry name" value="Aldolase"/>
    <property type="match status" value="1"/>
</dbReference>
<dbReference type="Pfam" id="PF08666">
    <property type="entry name" value="SAF"/>
    <property type="match status" value="1"/>
</dbReference>
<accession>A0A8C5DJJ7</accession>
<dbReference type="RefSeq" id="XP_028305246.1">
    <property type="nucleotide sequence ID" value="XM_028449445.1"/>
</dbReference>
<keyword evidence="1" id="KW-0808">Transferase</keyword>
<protein>
    <recommendedName>
        <fullName evidence="4">N-acetylneuraminate-9-phosphate synthase</fullName>
        <ecNumber evidence="3">2.5.1.57</ecNumber>
    </recommendedName>
    <alternativeName>
        <fullName evidence="5">Sialic acid synthase</fullName>
    </alternativeName>
</protein>
<dbReference type="Ensembl" id="ENSGWIT00000007672.1">
    <property type="protein sequence ID" value="ENSGWIP00000006928.1"/>
    <property type="gene ID" value="ENSGWIG00000004055.1"/>
</dbReference>
<dbReference type="InterPro" id="IPR051690">
    <property type="entry name" value="PseI-like"/>
</dbReference>
<dbReference type="InterPro" id="IPR006190">
    <property type="entry name" value="SAF_AFP_Neu5Ac"/>
</dbReference>
<dbReference type="GO" id="GO:1901137">
    <property type="term" value="P:carbohydrate derivative biosynthetic process"/>
    <property type="evidence" value="ECO:0007669"/>
    <property type="project" value="UniProtKB-ARBA"/>
</dbReference>
<reference evidence="7" key="2">
    <citation type="submission" date="2025-08" db="UniProtKB">
        <authorList>
            <consortium name="Ensembl"/>
        </authorList>
    </citation>
    <scope>IDENTIFICATION</scope>
</reference>
<dbReference type="SUPFAM" id="SSF51269">
    <property type="entry name" value="AFP III-like domain"/>
    <property type="match status" value="1"/>
</dbReference>
<gene>
    <name evidence="7" type="primary">LOC114464840</name>
</gene>
<dbReference type="InterPro" id="IPR036732">
    <property type="entry name" value="AFP_Neu5c_C_sf"/>
</dbReference>
<dbReference type="PROSITE" id="PS50844">
    <property type="entry name" value="AFP_LIKE"/>
    <property type="match status" value="1"/>
</dbReference>
<feature type="domain" description="AFP-like" evidence="6">
    <location>
        <begin position="294"/>
        <end position="352"/>
    </location>
</feature>
<dbReference type="CDD" id="cd11615">
    <property type="entry name" value="SAF_NeuB_like"/>
    <property type="match status" value="1"/>
</dbReference>
<dbReference type="InterPro" id="IPR013785">
    <property type="entry name" value="Aldolase_TIM"/>
</dbReference>
<dbReference type="EC" id="2.5.1.57" evidence="3"/>
<evidence type="ECO:0000256" key="3">
    <source>
        <dbReference type="ARBA" id="ARBA00066534"/>
    </source>
</evidence>
<dbReference type="InterPro" id="IPR057736">
    <property type="entry name" value="SAF_PseI/NeuA/NeuB"/>
</dbReference>
<dbReference type="OrthoDB" id="9928645at2759"/>
<dbReference type="GO" id="GO:0047444">
    <property type="term" value="F:N-acylneuraminate-9-phosphate synthase activity"/>
    <property type="evidence" value="ECO:0007669"/>
    <property type="project" value="UniProtKB-EC"/>
</dbReference>
<dbReference type="GO" id="GO:0006054">
    <property type="term" value="P:N-acetylneuraminate metabolic process"/>
    <property type="evidence" value="ECO:0007669"/>
    <property type="project" value="UniProtKB-ARBA"/>
</dbReference>
<dbReference type="PANTHER" id="PTHR42966:SF1">
    <property type="entry name" value="SIALIC ACID SYNTHASE"/>
    <property type="match status" value="1"/>
</dbReference>
<dbReference type="Proteomes" id="UP000694680">
    <property type="component" value="Chromosome 1"/>
</dbReference>
<name>A0A8C5DJJ7_GOUWI</name>
<evidence type="ECO:0000313" key="7">
    <source>
        <dbReference type="Ensembl" id="ENSGWIP00000006928.1"/>
    </source>
</evidence>
<dbReference type="GeneID" id="114464840"/>